<dbReference type="InterPro" id="IPR013762">
    <property type="entry name" value="Integrase-like_cat_sf"/>
</dbReference>
<dbReference type="InterPro" id="IPR010998">
    <property type="entry name" value="Integrase_recombinase_N"/>
</dbReference>
<evidence type="ECO:0000313" key="10">
    <source>
        <dbReference type="EMBL" id="RGK46902.1"/>
    </source>
</evidence>
<evidence type="ECO:0000256" key="5">
    <source>
        <dbReference type="ARBA" id="ARBA00023172"/>
    </source>
</evidence>
<dbReference type="InterPro" id="IPR050090">
    <property type="entry name" value="Tyrosine_recombinase_XerCD"/>
</dbReference>
<dbReference type="EMBL" id="QSEW01000002">
    <property type="protein sequence ID" value="RHA01730.1"/>
    <property type="molecule type" value="Genomic_DNA"/>
</dbReference>
<dbReference type="Proteomes" id="UP000261208">
    <property type="component" value="Unassembled WGS sequence"/>
</dbReference>
<evidence type="ECO:0000259" key="7">
    <source>
        <dbReference type="PROSITE" id="PS51898"/>
    </source>
</evidence>
<dbReference type="Proteomes" id="UP000260664">
    <property type="component" value="Unassembled WGS sequence"/>
</dbReference>
<dbReference type="EMBL" id="QSQQ01000013">
    <property type="protein sequence ID" value="RGK46902.1"/>
    <property type="molecule type" value="Genomic_DNA"/>
</dbReference>
<evidence type="ECO:0000256" key="6">
    <source>
        <dbReference type="PROSITE-ProRule" id="PRU01248"/>
    </source>
</evidence>
<evidence type="ECO:0000256" key="4">
    <source>
        <dbReference type="ARBA" id="ARBA00023125"/>
    </source>
</evidence>
<dbReference type="GO" id="GO:0003677">
    <property type="term" value="F:DNA binding"/>
    <property type="evidence" value="ECO:0007669"/>
    <property type="project" value="UniProtKB-UniRule"/>
</dbReference>
<dbReference type="GO" id="GO:0015074">
    <property type="term" value="P:DNA integration"/>
    <property type="evidence" value="ECO:0007669"/>
    <property type="project" value="UniProtKB-KW"/>
</dbReference>
<feature type="domain" description="Tyr recombinase" evidence="7">
    <location>
        <begin position="170"/>
        <end position="367"/>
    </location>
</feature>
<accession>A0A3E4F8M4</accession>
<organism evidence="9 13">
    <name type="scientific">Dorea formicigenerans</name>
    <dbReference type="NCBI Taxonomy" id="39486"/>
    <lineage>
        <taxon>Bacteria</taxon>
        <taxon>Bacillati</taxon>
        <taxon>Bacillota</taxon>
        <taxon>Clostridia</taxon>
        <taxon>Lachnospirales</taxon>
        <taxon>Lachnospiraceae</taxon>
        <taxon>Dorea</taxon>
    </lineage>
</organism>
<comment type="caution">
    <text evidence="9">The sequence shown here is derived from an EMBL/GenBank/DDBJ whole genome shotgun (WGS) entry which is preliminary data.</text>
</comment>
<dbReference type="InterPro" id="IPR002104">
    <property type="entry name" value="Integrase_catalytic"/>
</dbReference>
<evidence type="ECO:0000313" key="12">
    <source>
        <dbReference type="EMBL" id="RHA01730.1"/>
    </source>
</evidence>
<keyword evidence="3" id="KW-0229">DNA integration</keyword>
<evidence type="ECO:0000313" key="11">
    <source>
        <dbReference type="EMBL" id="RGS71968.1"/>
    </source>
</evidence>
<sequence>MAVDKRGRKLPKGIQQRYEGYEGRFMYQGKRYLVHGNTITETQKYMTEIKYKLEHGIYVTKEKITLDEWYKTWLEEYKKNRVKIGTYTSYEKYYQSIIKKRLGSRQISELRGEHIQKFYNDLVKEGYAISSIKVVSAILNGCLKQAMKNGLIERNPVQLAELPRQTGKKKERMAMTKEQQDLFMEYAKESYLYHFFAVMLRTGMRKGEMQGLKYSDIDKKQKLIHVQRTLKYIEGKGYMEDTPKTRTSARDIPLTAATLEHIEAQRKYWGFKVVRMDQYLFCNEEGEPVSRERIQAEIDRTINRIREAGHDFPRITSHVFRHTFATRAIEAGMQPQVLKTILGHSSLAMTMDLYSHVLPDTKAEEMEKIANAF</sequence>
<comment type="similarity">
    <text evidence="2">Belongs to the 'phage' integrase family.</text>
</comment>
<proteinExistence type="inferred from homology"/>
<dbReference type="Gene3D" id="1.10.150.130">
    <property type="match status" value="1"/>
</dbReference>
<feature type="domain" description="Core-binding (CB)" evidence="8">
    <location>
        <begin position="64"/>
        <end position="147"/>
    </location>
</feature>
<keyword evidence="5" id="KW-0233">DNA recombination</keyword>
<protein>
    <submittedName>
        <fullName evidence="9">Site-specific integrase</fullName>
    </submittedName>
</protein>
<dbReference type="PANTHER" id="PTHR30349">
    <property type="entry name" value="PHAGE INTEGRASE-RELATED"/>
    <property type="match status" value="1"/>
</dbReference>
<dbReference type="GO" id="GO:0006310">
    <property type="term" value="P:DNA recombination"/>
    <property type="evidence" value="ECO:0007669"/>
    <property type="project" value="UniProtKB-KW"/>
</dbReference>
<evidence type="ECO:0000313" key="16">
    <source>
        <dbReference type="Proteomes" id="UP000285981"/>
    </source>
</evidence>
<dbReference type="PROSITE" id="PS51900">
    <property type="entry name" value="CB"/>
    <property type="match status" value="1"/>
</dbReference>
<dbReference type="InterPro" id="IPR004107">
    <property type="entry name" value="Integrase_SAM-like_N"/>
</dbReference>
<evidence type="ECO:0000313" key="14">
    <source>
        <dbReference type="Proteomes" id="UP000261208"/>
    </source>
</evidence>
<dbReference type="Pfam" id="PF00589">
    <property type="entry name" value="Phage_integrase"/>
    <property type="match status" value="1"/>
</dbReference>
<gene>
    <name evidence="12" type="ORF">DW957_02810</name>
    <name evidence="11" type="ORF">DWX78_04305</name>
    <name evidence="10" type="ORF">DXD10_10450</name>
    <name evidence="9" type="ORF">DXD84_03155</name>
</gene>
<dbReference type="PANTHER" id="PTHR30349:SF91">
    <property type="entry name" value="INTA PROTEIN"/>
    <property type="match status" value="1"/>
</dbReference>
<evidence type="ECO:0000256" key="2">
    <source>
        <dbReference type="ARBA" id="ARBA00008857"/>
    </source>
</evidence>
<dbReference type="RefSeq" id="WP_117494427.1">
    <property type="nucleotide sequence ID" value="NZ_QSOI01000003.1"/>
</dbReference>
<reference evidence="13 14" key="1">
    <citation type="submission" date="2018-08" db="EMBL/GenBank/DDBJ databases">
        <title>A genome reference for cultivated species of the human gut microbiota.</title>
        <authorList>
            <person name="Zou Y."/>
            <person name="Xue W."/>
            <person name="Luo G."/>
        </authorList>
    </citation>
    <scope>NUCLEOTIDE SEQUENCE [LARGE SCALE GENOMIC DNA]</scope>
    <source>
        <strain evidence="11 16">AF21-25</strain>
        <strain evidence="12 15">AM46-16</strain>
        <strain evidence="10 14">TF11-11</strain>
        <strain evidence="9 13">TM09-19AC</strain>
    </source>
</reference>
<evidence type="ECO:0000313" key="15">
    <source>
        <dbReference type="Proteomes" id="UP000284962"/>
    </source>
</evidence>
<dbReference type="Proteomes" id="UP000285981">
    <property type="component" value="Unassembled WGS sequence"/>
</dbReference>
<dbReference type="SUPFAM" id="SSF56349">
    <property type="entry name" value="DNA breaking-rejoining enzymes"/>
    <property type="match status" value="1"/>
</dbReference>
<dbReference type="EMBL" id="QSOI01000003">
    <property type="protein sequence ID" value="RGI85711.1"/>
    <property type="molecule type" value="Genomic_DNA"/>
</dbReference>
<dbReference type="Proteomes" id="UP000284962">
    <property type="component" value="Unassembled WGS sequence"/>
</dbReference>
<evidence type="ECO:0000313" key="13">
    <source>
        <dbReference type="Proteomes" id="UP000260664"/>
    </source>
</evidence>
<comment type="function">
    <text evidence="1">Site-specific tyrosine recombinase, which acts by catalyzing the cutting and rejoining of the recombining DNA molecules.</text>
</comment>
<name>A0A3E4F8M4_9FIRM</name>
<dbReference type="InterPro" id="IPR044068">
    <property type="entry name" value="CB"/>
</dbReference>
<dbReference type="EMBL" id="QRVU01000014">
    <property type="protein sequence ID" value="RGS71968.1"/>
    <property type="molecule type" value="Genomic_DNA"/>
</dbReference>
<evidence type="ECO:0000256" key="1">
    <source>
        <dbReference type="ARBA" id="ARBA00003283"/>
    </source>
</evidence>
<evidence type="ECO:0000256" key="3">
    <source>
        <dbReference type="ARBA" id="ARBA00022908"/>
    </source>
</evidence>
<dbReference type="Pfam" id="PF14659">
    <property type="entry name" value="Phage_int_SAM_3"/>
    <property type="match status" value="1"/>
</dbReference>
<dbReference type="CDD" id="cd01189">
    <property type="entry name" value="INT_ICEBs1_C_like"/>
    <property type="match status" value="1"/>
</dbReference>
<evidence type="ECO:0000313" key="9">
    <source>
        <dbReference type="EMBL" id="RGI85711.1"/>
    </source>
</evidence>
<evidence type="ECO:0000259" key="8">
    <source>
        <dbReference type="PROSITE" id="PS51900"/>
    </source>
</evidence>
<dbReference type="Gene3D" id="1.10.443.10">
    <property type="entry name" value="Intergrase catalytic core"/>
    <property type="match status" value="1"/>
</dbReference>
<dbReference type="InterPro" id="IPR011010">
    <property type="entry name" value="DNA_brk_join_enz"/>
</dbReference>
<dbReference type="AlphaFoldDB" id="A0A3E4F8M4"/>
<dbReference type="PROSITE" id="PS51898">
    <property type="entry name" value="TYR_RECOMBINASE"/>
    <property type="match status" value="1"/>
</dbReference>
<keyword evidence="4 6" id="KW-0238">DNA-binding</keyword>